<dbReference type="InterPro" id="IPR043504">
    <property type="entry name" value="Peptidase_S1_PA_chymotrypsin"/>
</dbReference>
<keyword evidence="4" id="KW-0732">Signal</keyword>
<evidence type="ECO:0000256" key="2">
    <source>
        <dbReference type="ARBA" id="ARBA00022438"/>
    </source>
</evidence>
<evidence type="ECO:0000256" key="4">
    <source>
        <dbReference type="ARBA" id="ARBA00022729"/>
    </source>
</evidence>
<dbReference type="SUPFAM" id="SSF50494">
    <property type="entry name" value="Trypsin-like serine proteases"/>
    <property type="match status" value="1"/>
</dbReference>
<evidence type="ECO:0000256" key="5">
    <source>
        <dbReference type="ARBA" id="ARBA00022801"/>
    </source>
</evidence>
<reference evidence="6" key="1">
    <citation type="submission" date="2018-06" db="EMBL/GenBank/DDBJ databases">
        <authorList>
            <person name="Zhirakovskaya E."/>
        </authorList>
    </citation>
    <scope>NUCLEOTIDE SEQUENCE</scope>
</reference>
<keyword evidence="3" id="KW-0645">Protease</keyword>
<keyword evidence="5" id="KW-0378">Hydrolase</keyword>
<comment type="similarity">
    <text evidence="1">Belongs to the peptidase S46 family.</text>
</comment>
<accession>A0A3B0UAH1</accession>
<gene>
    <name evidence="6" type="ORF">MNBD_BACTEROID07-126</name>
</gene>
<dbReference type="GO" id="GO:0008239">
    <property type="term" value="F:dipeptidyl-peptidase activity"/>
    <property type="evidence" value="ECO:0007669"/>
    <property type="project" value="InterPro"/>
</dbReference>
<dbReference type="GO" id="GO:0006508">
    <property type="term" value="P:proteolysis"/>
    <property type="evidence" value="ECO:0007669"/>
    <property type="project" value="UniProtKB-KW"/>
</dbReference>
<evidence type="ECO:0000313" key="6">
    <source>
        <dbReference type="EMBL" id="VAW27955.1"/>
    </source>
</evidence>
<dbReference type="PANTHER" id="PTHR38469">
    <property type="entry name" value="PERIPLASMIC PEPTIDASE SUBFAMILY S1B"/>
    <property type="match status" value="1"/>
</dbReference>
<keyword evidence="2" id="KW-0031">Aminopeptidase</keyword>
<evidence type="ECO:0000256" key="3">
    <source>
        <dbReference type="ARBA" id="ARBA00022670"/>
    </source>
</evidence>
<dbReference type="PANTHER" id="PTHR38469:SF1">
    <property type="entry name" value="PERIPLASMIC PEPTIDASE SUBFAMILY S1B"/>
    <property type="match status" value="1"/>
</dbReference>
<dbReference type="EMBL" id="UOET01000178">
    <property type="protein sequence ID" value="VAW27955.1"/>
    <property type="molecule type" value="Genomic_DNA"/>
</dbReference>
<dbReference type="InterPro" id="IPR009003">
    <property type="entry name" value="Peptidase_S1_PA"/>
</dbReference>
<dbReference type="InterPro" id="IPR019500">
    <property type="entry name" value="Pep_S46"/>
</dbReference>
<name>A0A3B0UAH1_9ZZZZ</name>
<dbReference type="Pfam" id="PF10459">
    <property type="entry name" value="Peptidase_S46"/>
    <property type="match status" value="1"/>
</dbReference>
<sequence>MKKFSYLLVVVLFFSGFQLKAHEGMWIPMLLRQNFAAMQRMGLKLTPEQIYSVNHSSLKDAIAGLSNSPNPQGFFCTSEIVSDQGLLFTNHHCGFESVQEHSSVKHDYLKNGFWAMSKKEELPNKGLTASILVRMADVSDSIVPYLSDTMTEQQRASVVSPIISRLKKANTDKGKYNVVIKPYFAGNKYYMLVYIVYRDVRLVGAPPSSIGKFGGDTDNWMWPRQTGDFTIFRIYTAPDGSPATYSIKNIPLKPKYHLPISLDGIKEGDFAMVWGFPGRTNRYMTAPELEFRMEHYFPPLVKAFGKKLEVWKRHMNASPAVQLKYASNYAMIANSWKYFIGQMRGVRKQHVIAKKKAFDETFAKWVSESPKRQAKYGEAFKDMADAFAAESKTIEPLIYASIAGAQGAELLSFAQKFSGLEGMLRQVKETKDKEQKARKLARVKKMAATLTGKLQKMYKDYDMATDRDVFAAMTKMYFDKVPENLHPAYLDKMAKKFKNNFDAFARYVFAKSHFSTEAKTRAFLANPTLKEIKKDPAFILSQAYMAKMMAASSGYRAASGKLAEGKRLFMEGIMQMEPDKVFYPDANSTLRYSYGKVEGYYPRDAVHYLFQSHLYGVMQKENPKNPEFIVPKKLKELYETKDYGPYGQDGKQDVDFLTTNDITGGNSGSPVINGKGELIGLAFDGNWEAMSGDIAYIPKLQRTIVVDIRYILFVIDKYAGDTRLIDEMTIHKAVPQPDRVEATTAAAAAPVK</sequence>
<evidence type="ECO:0008006" key="7">
    <source>
        <dbReference type="Google" id="ProtNLM"/>
    </source>
</evidence>
<dbReference type="AlphaFoldDB" id="A0A3B0UAH1"/>
<dbReference type="GO" id="GO:0070009">
    <property type="term" value="F:serine-type aminopeptidase activity"/>
    <property type="evidence" value="ECO:0007669"/>
    <property type="project" value="InterPro"/>
</dbReference>
<dbReference type="Gene3D" id="2.40.10.10">
    <property type="entry name" value="Trypsin-like serine proteases"/>
    <property type="match status" value="1"/>
</dbReference>
<evidence type="ECO:0000256" key="1">
    <source>
        <dbReference type="ARBA" id="ARBA00010491"/>
    </source>
</evidence>
<protein>
    <recommendedName>
        <fullName evidence="7">Dipeptidyl-peptidase</fullName>
    </recommendedName>
</protein>
<organism evidence="6">
    <name type="scientific">hydrothermal vent metagenome</name>
    <dbReference type="NCBI Taxonomy" id="652676"/>
    <lineage>
        <taxon>unclassified sequences</taxon>
        <taxon>metagenomes</taxon>
        <taxon>ecological metagenomes</taxon>
    </lineage>
</organism>
<proteinExistence type="inferred from homology"/>